<sequence length="638" mass="72825">MLHLSILNKVLILVYLSTIIALCAQASADQFEQTHFESRNDKQQRADVILLALENGITDQEEYQPLFNELETLLQPDDIQRKKRYVRNVCWYQPSNTTQEVDQAIAYADTQILVYAKPYPSTILTDLHLCRGWYKQLNSYTQSAHKDLNFAINSAYQIENPRLIADGRSIRGSMYSYQGNYSAALEDLITAQQLYESINMPYWATYNLGELAATYRRFGDATTALKYQKQLEQRYIDDDKIFDANELSIQIGYSLSTLKRYDEAIKRFKKSRQFAIDNEDPILAADMAISIASEYIKQGKFSQAKLLIEQEKDNIPSDFSAPYSYLTYTQAQLAHHENQPTKALKLLNRSLEAFVKNNNQRGISDVEMLTSQVHASNEQWHQAYIALQQYLVTHKKLDQKLLDERNAEMQARFDTSKIKRENQLLLKAAEAKEQRLMMMERNDVLQIIVIILSSIILVFLSIFAYKSLIKQRTFRQLALTDELTGLSNRRDTYSHGHRFLKQAISQNKPLSIISFDADHFKAVNDALGHDTGDKVLMKLAELTATMMRDSDIVGRVGGEEFLILLPNINKNTAVEIAKRLILTIEKYDWNQVAPGLSQTVSAGVSTLENETTLTPLLLKADKALYSAKASGRNCVVAE</sequence>
<dbReference type="RefSeq" id="WP_153664067.1">
    <property type="nucleotide sequence ID" value="NZ_JAAIKR010000010.1"/>
</dbReference>
<keyword evidence="3" id="KW-1133">Transmembrane helix</keyword>
<dbReference type="NCBIfam" id="TIGR00254">
    <property type="entry name" value="GGDEF"/>
    <property type="match status" value="1"/>
</dbReference>
<dbReference type="Gene3D" id="1.25.40.10">
    <property type="entry name" value="Tetratricopeptide repeat domain"/>
    <property type="match status" value="2"/>
</dbReference>
<dbReference type="SUPFAM" id="SSF55073">
    <property type="entry name" value="Nucleotide cyclase"/>
    <property type="match status" value="1"/>
</dbReference>
<evidence type="ECO:0000256" key="2">
    <source>
        <dbReference type="ARBA" id="ARBA00034247"/>
    </source>
</evidence>
<gene>
    <name evidence="6" type="ORF">G3R48_11060</name>
</gene>
<accession>A0ABS5I3C9</accession>
<name>A0ABS5I3C9_9GAMM</name>
<keyword evidence="7" id="KW-1185">Reference proteome</keyword>
<dbReference type="SMART" id="SM00267">
    <property type="entry name" value="GGDEF"/>
    <property type="match status" value="1"/>
</dbReference>
<keyword evidence="4" id="KW-0732">Signal</keyword>
<comment type="caution">
    <text evidence="6">The sequence shown here is derived from an EMBL/GenBank/DDBJ whole genome shotgun (WGS) entry which is preliminary data.</text>
</comment>
<dbReference type="InterPro" id="IPR011990">
    <property type="entry name" value="TPR-like_helical_dom_sf"/>
</dbReference>
<evidence type="ECO:0000259" key="5">
    <source>
        <dbReference type="PROSITE" id="PS50887"/>
    </source>
</evidence>
<dbReference type="Proteomes" id="UP000811844">
    <property type="component" value="Unassembled WGS sequence"/>
</dbReference>
<dbReference type="InterPro" id="IPR029787">
    <property type="entry name" value="Nucleotide_cyclase"/>
</dbReference>
<dbReference type="SUPFAM" id="SSF48452">
    <property type="entry name" value="TPR-like"/>
    <property type="match status" value="2"/>
</dbReference>
<comment type="catalytic activity">
    <reaction evidence="2">
        <text>2 GTP = 3',3'-c-di-GMP + 2 diphosphate</text>
        <dbReference type="Rhea" id="RHEA:24898"/>
        <dbReference type="ChEBI" id="CHEBI:33019"/>
        <dbReference type="ChEBI" id="CHEBI:37565"/>
        <dbReference type="ChEBI" id="CHEBI:58805"/>
        <dbReference type="EC" id="2.7.7.65"/>
    </reaction>
</comment>
<evidence type="ECO:0000256" key="3">
    <source>
        <dbReference type="SAM" id="Phobius"/>
    </source>
</evidence>
<evidence type="ECO:0000313" key="7">
    <source>
        <dbReference type="Proteomes" id="UP000811844"/>
    </source>
</evidence>
<dbReference type="Pfam" id="PF00990">
    <property type="entry name" value="GGDEF"/>
    <property type="match status" value="1"/>
</dbReference>
<evidence type="ECO:0000313" key="6">
    <source>
        <dbReference type="EMBL" id="MBR9728514.1"/>
    </source>
</evidence>
<reference evidence="6 7" key="1">
    <citation type="submission" date="2020-02" db="EMBL/GenBank/DDBJ databases">
        <title>Shewanella WXL01 sp. nov., a marine bacterium isolated from green algae in Luhuitou Fringing Reef (Northern South China Sea).</title>
        <authorList>
            <person name="Wang X."/>
        </authorList>
    </citation>
    <scope>NUCLEOTIDE SEQUENCE [LARGE SCALE GENOMIC DNA]</scope>
    <source>
        <strain evidence="6 7">MCCC 1A01895</strain>
    </source>
</reference>
<organism evidence="6 7">
    <name type="scientific">Shewanella intestini</name>
    <dbReference type="NCBI Taxonomy" id="2017544"/>
    <lineage>
        <taxon>Bacteria</taxon>
        <taxon>Pseudomonadati</taxon>
        <taxon>Pseudomonadota</taxon>
        <taxon>Gammaproteobacteria</taxon>
        <taxon>Alteromonadales</taxon>
        <taxon>Shewanellaceae</taxon>
        <taxon>Shewanella</taxon>
    </lineage>
</organism>
<evidence type="ECO:0000256" key="1">
    <source>
        <dbReference type="ARBA" id="ARBA00012528"/>
    </source>
</evidence>
<dbReference type="EC" id="2.7.7.65" evidence="1"/>
<keyword evidence="3" id="KW-0812">Transmembrane</keyword>
<feature type="signal peptide" evidence="4">
    <location>
        <begin position="1"/>
        <end position="28"/>
    </location>
</feature>
<feature type="transmembrane region" description="Helical" evidence="3">
    <location>
        <begin position="444"/>
        <end position="465"/>
    </location>
</feature>
<dbReference type="InterPro" id="IPR019734">
    <property type="entry name" value="TPR_rpt"/>
</dbReference>
<keyword evidence="3" id="KW-0472">Membrane</keyword>
<evidence type="ECO:0000256" key="4">
    <source>
        <dbReference type="SAM" id="SignalP"/>
    </source>
</evidence>
<dbReference type="InterPro" id="IPR000160">
    <property type="entry name" value="GGDEF_dom"/>
</dbReference>
<dbReference type="PANTHER" id="PTHR45138">
    <property type="entry name" value="REGULATORY COMPONENTS OF SENSORY TRANSDUCTION SYSTEM"/>
    <property type="match status" value="1"/>
</dbReference>
<dbReference type="SMART" id="SM00028">
    <property type="entry name" value="TPR"/>
    <property type="match status" value="3"/>
</dbReference>
<dbReference type="CDD" id="cd01949">
    <property type="entry name" value="GGDEF"/>
    <property type="match status" value="1"/>
</dbReference>
<dbReference type="Gene3D" id="3.30.70.270">
    <property type="match status" value="1"/>
</dbReference>
<feature type="domain" description="GGDEF" evidence="5">
    <location>
        <begin position="508"/>
        <end position="638"/>
    </location>
</feature>
<proteinExistence type="predicted"/>
<dbReference type="EMBL" id="JAAIKR010000010">
    <property type="protein sequence ID" value="MBR9728514.1"/>
    <property type="molecule type" value="Genomic_DNA"/>
</dbReference>
<dbReference type="InterPro" id="IPR050469">
    <property type="entry name" value="Diguanylate_Cyclase"/>
</dbReference>
<protein>
    <recommendedName>
        <fullName evidence="1">diguanylate cyclase</fullName>
        <ecNumber evidence="1">2.7.7.65</ecNumber>
    </recommendedName>
</protein>
<dbReference type="PROSITE" id="PS50887">
    <property type="entry name" value="GGDEF"/>
    <property type="match status" value="1"/>
</dbReference>
<dbReference type="InterPro" id="IPR043128">
    <property type="entry name" value="Rev_trsase/Diguanyl_cyclase"/>
</dbReference>
<feature type="chain" id="PRO_5046268463" description="diguanylate cyclase" evidence="4">
    <location>
        <begin position="29"/>
        <end position="638"/>
    </location>
</feature>
<dbReference type="PANTHER" id="PTHR45138:SF9">
    <property type="entry name" value="DIGUANYLATE CYCLASE DGCM-RELATED"/>
    <property type="match status" value="1"/>
</dbReference>